<gene>
    <name evidence="1" type="ORF">EYF80_006793</name>
</gene>
<name>A0A4Z2IY78_9TELE</name>
<dbReference type="AlphaFoldDB" id="A0A4Z2IY78"/>
<accession>A0A4Z2IY78</accession>
<evidence type="ECO:0000313" key="2">
    <source>
        <dbReference type="Proteomes" id="UP000314294"/>
    </source>
</evidence>
<organism evidence="1 2">
    <name type="scientific">Liparis tanakae</name>
    <name type="common">Tanaka's snailfish</name>
    <dbReference type="NCBI Taxonomy" id="230148"/>
    <lineage>
        <taxon>Eukaryota</taxon>
        <taxon>Metazoa</taxon>
        <taxon>Chordata</taxon>
        <taxon>Craniata</taxon>
        <taxon>Vertebrata</taxon>
        <taxon>Euteleostomi</taxon>
        <taxon>Actinopterygii</taxon>
        <taxon>Neopterygii</taxon>
        <taxon>Teleostei</taxon>
        <taxon>Neoteleostei</taxon>
        <taxon>Acanthomorphata</taxon>
        <taxon>Eupercaria</taxon>
        <taxon>Perciformes</taxon>
        <taxon>Cottioidei</taxon>
        <taxon>Cottales</taxon>
        <taxon>Liparidae</taxon>
        <taxon>Liparis</taxon>
    </lineage>
</organism>
<dbReference type="EMBL" id="SRLO01000036">
    <property type="protein sequence ID" value="TNN82836.1"/>
    <property type="molecule type" value="Genomic_DNA"/>
</dbReference>
<proteinExistence type="predicted"/>
<sequence>MGCRQPETMVQHEAISVTRCEHAAAKSPPSSIETHDSSFIADALLLSLALGEEVWEVLQAFGFVMMIQLHPKQTPSRGPLRESIAL</sequence>
<comment type="caution">
    <text evidence="1">The sequence shown here is derived from an EMBL/GenBank/DDBJ whole genome shotgun (WGS) entry which is preliminary data.</text>
</comment>
<reference evidence="1 2" key="1">
    <citation type="submission" date="2019-03" db="EMBL/GenBank/DDBJ databases">
        <title>First draft genome of Liparis tanakae, snailfish: a comprehensive survey of snailfish specific genes.</title>
        <authorList>
            <person name="Kim W."/>
            <person name="Song I."/>
            <person name="Jeong J.-H."/>
            <person name="Kim D."/>
            <person name="Kim S."/>
            <person name="Ryu S."/>
            <person name="Song J.Y."/>
            <person name="Lee S.K."/>
        </authorList>
    </citation>
    <scope>NUCLEOTIDE SEQUENCE [LARGE SCALE GENOMIC DNA]</scope>
    <source>
        <tissue evidence="1">Muscle</tissue>
    </source>
</reference>
<keyword evidence="2" id="KW-1185">Reference proteome</keyword>
<dbReference type="Proteomes" id="UP000314294">
    <property type="component" value="Unassembled WGS sequence"/>
</dbReference>
<protein>
    <submittedName>
        <fullName evidence="1">Uncharacterized protein</fullName>
    </submittedName>
</protein>
<evidence type="ECO:0000313" key="1">
    <source>
        <dbReference type="EMBL" id="TNN82836.1"/>
    </source>
</evidence>